<dbReference type="AlphaFoldDB" id="A0A3M5VKB4"/>
<comment type="caution">
    <text evidence="1">The sequence shown here is derived from an EMBL/GenBank/DDBJ whole genome shotgun (WGS) entry which is preliminary data.</text>
</comment>
<organism evidence="1 2">
    <name type="scientific">Pseudomonas syringae pv. avii</name>
    <dbReference type="NCBI Taxonomy" id="663959"/>
    <lineage>
        <taxon>Bacteria</taxon>
        <taxon>Pseudomonadati</taxon>
        <taxon>Pseudomonadota</taxon>
        <taxon>Gammaproteobacteria</taxon>
        <taxon>Pseudomonadales</taxon>
        <taxon>Pseudomonadaceae</taxon>
        <taxon>Pseudomonas</taxon>
        <taxon>Pseudomonas syringae</taxon>
    </lineage>
</organism>
<evidence type="ECO:0000313" key="2">
    <source>
        <dbReference type="Proteomes" id="UP000280395"/>
    </source>
</evidence>
<reference evidence="1 2" key="1">
    <citation type="submission" date="2018-08" db="EMBL/GenBank/DDBJ databases">
        <title>Recombination of ecologically and evolutionarily significant loci maintains genetic cohesion in the Pseudomonas syringae species complex.</title>
        <authorList>
            <person name="Dillon M."/>
            <person name="Thakur S."/>
            <person name="Almeida R.N.D."/>
            <person name="Weir B.S."/>
            <person name="Guttman D.S."/>
        </authorList>
    </citation>
    <scope>NUCLEOTIDE SEQUENCE [LARGE SCALE GENOMIC DNA]</scope>
    <source>
        <strain evidence="1 2">ICMP 14479</strain>
    </source>
</reference>
<dbReference type="EMBL" id="RBUA01000549">
    <property type="protein sequence ID" value="RMU58662.1"/>
    <property type="molecule type" value="Genomic_DNA"/>
</dbReference>
<dbReference type="Proteomes" id="UP000280395">
    <property type="component" value="Unassembled WGS sequence"/>
</dbReference>
<proteinExistence type="predicted"/>
<protein>
    <submittedName>
        <fullName evidence="1">Uncharacterized protein</fullName>
    </submittedName>
</protein>
<gene>
    <name evidence="1" type="ORF">ALP29_201830</name>
</gene>
<evidence type="ECO:0000313" key="1">
    <source>
        <dbReference type="EMBL" id="RMU58662.1"/>
    </source>
</evidence>
<accession>A0A3M5VKB4</accession>
<sequence length="79" mass="8324">MAALAQKLKARLTISRKGRITIQTTWAFGSLTVTACSRWKKTAGEDVVRTAPATRPKVIEGQVAEVVSAAGKRSGSGPV</sequence>
<name>A0A3M5VKB4_PSESX</name>